<protein>
    <recommendedName>
        <fullName evidence="3">Cilia- and flagella-associated protein 157</fullName>
    </recommendedName>
</protein>
<dbReference type="PANTHER" id="PTHR31954">
    <property type="entry name" value="CILIA- AND FLAGELLA-ASSOCIATED PROTEIN 157"/>
    <property type="match status" value="1"/>
</dbReference>
<sequence length="385" mass="44950">MPRKNNQKRSDKQDERKKAPKRDGSEFPADKSASDHKEKELYLTQIGYLTDELERYQLKCDDLVRQKKDLLSQYSTLQQENREMLMHLETSQLKEEGEADELLQRLESERQAVGQERDALQLQHSQQRQELQDRVDKLIKENAALAERLASLEAFQKEKEKMMSSIESLEKQLASLEEEHKDDIHSLEMKALLEKKRLEREMESHAAAMAAEVQHLADQKVPETTRLVLQENVEVKARVRQLSEQAQVLMEENAALRDRKRQLSVDVENLEQMLSKTSRTSCVRKKVRERLQEGAIFRFVWSLCKPLDLQSNALPLSYTPSAQHCCLPCVFRQDQASLCHQCSKNRAEVSRLEAELQQERRRRSRMKSNMQEAAVTLRRALMVKQ</sequence>
<dbReference type="GO" id="GO:0008017">
    <property type="term" value="F:microtubule binding"/>
    <property type="evidence" value="ECO:0007669"/>
    <property type="project" value="TreeGrafter"/>
</dbReference>
<feature type="region of interest" description="Disordered" evidence="8">
    <location>
        <begin position="1"/>
        <end position="40"/>
    </location>
</feature>
<proteinExistence type="inferred from homology"/>
<organism evidence="10 11">
    <name type="scientific">Amphilophus citrinellus</name>
    <name type="common">Midas cichlid</name>
    <name type="synonym">Cichlasoma citrinellum</name>
    <dbReference type="NCBI Taxonomy" id="61819"/>
    <lineage>
        <taxon>Eukaryota</taxon>
        <taxon>Metazoa</taxon>
        <taxon>Chordata</taxon>
        <taxon>Craniata</taxon>
        <taxon>Vertebrata</taxon>
        <taxon>Euteleostomi</taxon>
        <taxon>Actinopterygii</taxon>
        <taxon>Neopterygii</taxon>
        <taxon>Teleostei</taxon>
        <taxon>Neoteleostei</taxon>
        <taxon>Acanthomorphata</taxon>
        <taxon>Ovalentaria</taxon>
        <taxon>Cichlomorphae</taxon>
        <taxon>Cichliformes</taxon>
        <taxon>Cichlidae</taxon>
        <taxon>New World cichlids</taxon>
        <taxon>Cichlasomatinae</taxon>
        <taxon>Heroini</taxon>
        <taxon>Amphilophus</taxon>
    </lineage>
</organism>
<evidence type="ECO:0000256" key="8">
    <source>
        <dbReference type="SAM" id="MobiDB-lite"/>
    </source>
</evidence>
<dbReference type="STRING" id="61819.ENSACIP00000019889"/>
<dbReference type="GeneTree" id="ENSGT00730000111240"/>
<dbReference type="InterPro" id="IPR038844">
    <property type="entry name" value="CFAP157"/>
</dbReference>
<dbReference type="Ensembl" id="ENSACIT00000020418.1">
    <property type="protein sequence ID" value="ENSACIP00000019889.1"/>
    <property type="gene ID" value="ENSACIG00000015458.1"/>
</dbReference>
<feature type="coiled-coil region" evidence="7">
    <location>
        <begin position="342"/>
        <end position="369"/>
    </location>
</feature>
<dbReference type="Pfam" id="PF14988">
    <property type="entry name" value="DUF4515"/>
    <property type="match status" value="1"/>
</dbReference>
<evidence type="ECO:0000256" key="4">
    <source>
        <dbReference type="ARBA" id="ARBA00023054"/>
    </source>
</evidence>
<evidence type="ECO:0000256" key="6">
    <source>
        <dbReference type="ARBA" id="ARBA00023273"/>
    </source>
</evidence>
<reference evidence="10" key="1">
    <citation type="submission" date="2025-08" db="UniProtKB">
        <authorList>
            <consortium name="Ensembl"/>
        </authorList>
    </citation>
    <scope>IDENTIFICATION</scope>
</reference>
<keyword evidence="4 7" id="KW-0175">Coiled coil</keyword>
<dbReference type="GO" id="GO:0036064">
    <property type="term" value="C:ciliary basal body"/>
    <property type="evidence" value="ECO:0007669"/>
    <property type="project" value="TreeGrafter"/>
</dbReference>
<comment type="similarity">
    <text evidence="2">Belongs to the CFAP157 family.</text>
</comment>
<evidence type="ECO:0000256" key="2">
    <source>
        <dbReference type="ARBA" id="ARBA00010841"/>
    </source>
</evidence>
<feature type="coiled-coil region" evidence="7">
    <location>
        <begin position="232"/>
        <end position="280"/>
    </location>
</feature>
<accession>A0A3Q0S4X8</accession>
<feature type="domain" description="DUF4515" evidence="9">
    <location>
        <begin position="80"/>
        <end position="264"/>
    </location>
</feature>
<evidence type="ECO:0000259" key="9">
    <source>
        <dbReference type="Pfam" id="PF14988"/>
    </source>
</evidence>
<comment type="subcellular location">
    <subcellularLocation>
        <location evidence="1">Cell projection</location>
        <location evidence="1">Cilium</location>
    </subcellularLocation>
</comment>
<evidence type="ECO:0000256" key="3">
    <source>
        <dbReference type="ARBA" id="ARBA00014087"/>
    </source>
</evidence>
<dbReference type="Proteomes" id="UP000261340">
    <property type="component" value="Unplaced"/>
</dbReference>
<dbReference type="OMA" id="NEAMSQE"/>
<name>A0A3Q0S4X8_AMPCI</name>
<feature type="compositionally biased region" description="Basic and acidic residues" evidence="8">
    <location>
        <begin position="8"/>
        <end position="40"/>
    </location>
</feature>
<keyword evidence="6" id="KW-0966">Cell projection</keyword>
<feature type="coiled-coil region" evidence="7">
    <location>
        <begin position="53"/>
        <end position="186"/>
    </location>
</feature>
<evidence type="ECO:0000256" key="7">
    <source>
        <dbReference type="SAM" id="Coils"/>
    </source>
</evidence>
<dbReference type="InterPro" id="IPR032777">
    <property type="entry name" value="DUF4515"/>
</dbReference>
<keyword evidence="5" id="KW-0969">Cilium</keyword>
<dbReference type="AlphaFoldDB" id="A0A3Q0S4X8"/>
<keyword evidence="11" id="KW-1185">Reference proteome</keyword>
<evidence type="ECO:0000313" key="11">
    <source>
        <dbReference type="Proteomes" id="UP000261340"/>
    </source>
</evidence>
<reference evidence="10" key="2">
    <citation type="submission" date="2025-09" db="UniProtKB">
        <authorList>
            <consortium name="Ensembl"/>
        </authorList>
    </citation>
    <scope>IDENTIFICATION</scope>
</reference>
<evidence type="ECO:0000313" key="10">
    <source>
        <dbReference type="Ensembl" id="ENSACIP00000019889.1"/>
    </source>
</evidence>
<dbReference type="PANTHER" id="PTHR31954:SF1">
    <property type="entry name" value="CILIA- AND FLAGELLA-ASSOCIATED PROTEIN 157"/>
    <property type="match status" value="1"/>
</dbReference>
<evidence type="ECO:0000256" key="5">
    <source>
        <dbReference type="ARBA" id="ARBA00023069"/>
    </source>
</evidence>
<evidence type="ECO:0000256" key="1">
    <source>
        <dbReference type="ARBA" id="ARBA00004138"/>
    </source>
</evidence>